<keyword evidence="10" id="KW-1185">Reference proteome</keyword>
<dbReference type="RefSeq" id="WP_006894202.1">
    <property type="nucleotide sequence ID" value="NZ_BAAARB010000013.1"/>
</dbReference>
<dbReference type="Proteomes" id="UP001501170">
    <property type="component" value="Unassembled WGS sequence"/>
</dbReference>
<dbReference type="InterPro" id="IPR001753">
    <property type="entry name" value="Enoyl-CoA_hydra/iso"/>
</dbReference>
<evidence type="ECO:0000313" key="9">
    <source>
        <dbReference type="EMBL" id="GAA2383992.1"/>
    </source>
</evidence>
<keyword evidence="4" id="KW-0443">Lipid metabolism</keyword>
<evidence type="ECO:0000256" key="6">
    <source>
        <dbReference type="ARBA" id="ARBA00023709"/>
    </source>
</evidence>
<comment type="function">
    <text evidence="1">Could possibly oxidize fatty acids using specific components.</text>
</comment>
<evidence type="ECO:0000256" key="3">
    <source>
        <dbReference type="ARBA" id="ARBA00022832"/>
    </source>
</evidence>
<dbReference type="InterPro" id="IPR014748">
    <property type="entry name" value="Enoyl-CoA_hydra_C"/>
</dbReference>
<dbReference type="CDD" id="cd06558">
    <property type="entry name" value="crotonase-like"/>
    <property type="match status" value="1"/>
</dbReference>
<comment type="caution">
    <text evidence="9">The sequence shown here is derived from an EMBL/GenBank/DDBJ whole genome shotgun (WGS) entry which is preliminary data.</text>
</comment>
<dbReference type="Gene3D" id="3.90.226.10">
    <property type="entry name" value="2-enoyl-CoA Hydratase, Chain A, domain 1"/>
    <property type="match status" value="1"/>
</dbReference>
<reference evidence="10" key="1">
    <citation type="journal article" date="2019" name="Int. J. Syst. Evol. Microbiol.">
        <title>The Global Catalogue of Microorganisms (GCM) 10K type strain sequencing project: providing services to taxonomists for standard genome sequencing and annotation.</title>
        <authorList>
            <consortium name="The Broad Institute Genomics Platform"/>
            <consortium name="The Broad Institute Genome Sequencing Center for Infectious Disease"/>
            <person name="Wu L."/>
            <person name="Ma J."/>
        </authorList>
    </citation>
    <scope>NUCLEOTIDE SEQUENCE [LARGE SCALE GENOMIC DNA]</scope>
    <source>
        <strain evidence="10">JCM 16227</strain>
    </source>
</reference>
<dbReference type="InterPro" id="IPR018376">
    <property type="entry name" value="Enoyl-CoA_hyd/isom_CS"/>
</dbReference>
<dbReference type="NCBIfam" id="NF006100">
    <property type="entry name" value="PRK08252.1"/>
    <property type="match status" value="1"/>
</dbReference>
<dbReference type="EMBL" id="BAAARB010000013">
    <property type="protein sequence ID" value="GAA2383992.1"/>
    <property type="molecule type" value="Genomic_DNA"/>
</dbReference>
<comment type="catalytic activity">
    <reaction evidence="7">
        <text>a 4-saturated-(3S)-3-hydroxyacyl-CoA = a (3E)-enoyl-CoA + H2O</text>
        <dbReference type="Rhea" id="RHEA:20724"/>
        <dbReference type="ChEBI" id="CHEBI:15377"/>
        <dbReference type="ChEBI" id="CHEBI:58521"/>
        <dbReference type="ChEBI" id="CHEBI:137480"/>
        <dbReference type="EC" id="4.2.1.17"/>
    </reaction>
</comment>
<dbReference type="Gene3D" id="1.10.12.10">
    <property type="entry name" value="Lyase 2-enoyl-coa Hydratase, Chain A, domain 2"/>
    <property type="match status" value="1"/>
</dbReference>
<protein>
    <submittedName>
        <fullName evidence="9">Crotonase/enoyl-CoA hydratase family protein</fullName>
    </submittedName>
</protein>
<evidence type="ECO:0000256" key="4">
    <source>
        <dbReference type="ARBA" id="ARBA00023098"/>
    </source>
</evidence>
<organism evidence="9 10">
    <name type="scientific">Gordonia cholesterolivorans</name>
    <dbReference type="NCBI Taxonomy" id="559625"/>
    <lineage>
        <taxon>Bacteria</taxon>
        <taxon>Bacillati</taxon>
        <taxon>Actinomycetota</taxon>
        <taxon>Actinomycetes</taxon>
        <taxon>Mycobacteriales</taxon>
        <taxon>Gordoniaceae</taxon>
        <taxon>Gordonia</taxon>
    </lineage>
</organism>
<keyword evidence="5" id="KW-0456">Lyase</keyword>
<dbReference type="PANTHER" id="PTHR11941">
    <property type="entry name" value="ENOYL-COA HYDRATASE-RELATED"/>
    <property type="match status" value="1"/>
</dbReference>
<comment type="catalytic activity">
    <reaction evidence="6">
        <text>a (3S)-3-hydroxyacyl-CoA = a (2E)-enoyl-CoA + H2O</text>
        <dbReference type="Rhea" id="RHEA:16105"/>
        <dbReference type="ChEBI" id="CHEBI:15377"/>
        <dbReference type="ChEBI" id="CHEBI:57318"/>
        <dbReference type="ChEBI" id="CHEBI:58856"/>
        <dbReference type="EC" id="4.2.1.17"/>
    </reaction>
</comment>
<name>A0ABP5UMJ8_9ACTN</name>
<evidence type="ECO:0000256" key="1">
    <source>
        <dbReference type="ARBA" id="ARBA00002994"/>
    </source>
</evidence>
<dbReference type="InterPro" id="IPR029045">
    <property type="entry name" value="ClpP/crotonase-like_dom_sf"/>
</dbReference>
<evidence type="ECO:0000313" key="10">
    <source>
        <dbReference type="Proteomes" id="UP001501170"/>
    </source>
</evidence>
<comment type="similarity">
    <text evidence="2 8">Belongs to the enoyl-CoA hydratase/isomerase family.</text>
</comment>
<dbReference type="PROSITE" id="PS00166">
    <property type="entry name" value="ENOYL_COA_HYDRATASE"/>
    <property type="match status" value="1"/>
</dbReference>
<evidence type="ECO:0000256" key="7">
    <source>
        <dbReference type="ARBA" id="ARBA00023717"/>
    </source>
</evidence>
<evidence type="ECO:0000256" key="8">
    <source>
        <dbReference type="RuleBase" id="RU003707"/>
    </source>
</evidence>
<dbReference type="SUPFAM" id="SSF52096">
    <property type="entry name" value="ClpP/crotonase"/>
    <property type="match status" value="1"/>
</dbReference>
<sequence>MSETAEGSVRYEACDGVAVVTLNRPEALNAIDGAVATGLGEALERASADRAVRAVVLTGAGRAFCAGADLKAVARGEPIIDDTHPEWGLAGLVRHWTDKPLIAAVNGTALGGGTELALACDLVVAADSAVFGLPEVKRGLIAGGGGVIRLARQLPLKRALEMILTGDGVDAATACEWGLVNRVVPAAEVLDTALALAHRIAANAPLAVQLSKRAVYRTHQGRSEWDPEWGAEEPWAVNQEAGLTVLASADAREGPRAFAEKREPVWRGE</sequence>
<gene>
    <name evidence="9" type="ORF">GCM10009855_25290</name>
</gene>
<proteinExistence type="inferred from homology"/>
<accession>A0ABP5UMJ8</accession>
<evidence type="ECO:0000256" key="2">
    <source>
        <dbReference type="ARBA" id="ARBA00005254"/>
    </source>
</evidence>
<evidence type="ECO:0000256" key="5">
    <source>
        <dbReference type="ARBA" id="ARBA00023239"/>
    </source>
</evidence>
<keyword evidence="3" id="KW-0276">Fatty acid metabolism</keyword>
<dbReference type="Pfam" id="PF00378">
    <property type="entry name" value="ECH_1"/>
    <property type="match status" value="1"/>
</dbReference>
<dbReference type="PANTHER" id="PTHR11941:SF169">
    <property type="entry name" value="(7AS)-7A-METHYL-1,5-DIOXO-2,3,5,6,7,7A-HEXAHYDRO-1H-INDENE-CARBOXYL-COA HYDROLASE"/>
    <property type="match status" value="1"/>
</dbReference>